<comment type="catalytic activity">
    <reaction evidence="13">
        <text>cytidine(967) in 16S rRNA + S-adenosyl-L-methionine = 5-methylcytidine(967) in 16S rRNA + S-adenosyl-L-homocysteine + H(+)</text>
        <dbReference type="Rhea" id="RHEA:42748"/>
        <dbReference type="Rhea" id="RHEA-COMP:10219"/>
        <dbReference type="Rhea" id="RHEA-COMP:10220"/>
        <dbReference type="ChEBI" id="CHEBI:15378"/>
        <dbReference type="ChEBI" id="CHEBI:57856"/>
        <dbReference type="ChEBI" id="CHEBI:59789"/>
        <dbReference type="ChEBI" id="CHEBI:74483"/>
        <dbReference type="ChEBI" id="CHEBI:82748"/>
        <dbReference type="EC" id="2.1.1.176"/>
    </reaction>
</comment>
<feature type="binding site" evidence="14">
    <location>
        <position position="324"/>
    </location>
    <ligand>
        <name>S-adenosyl-L-methionine</name>
        <dbReference type="ChEBI" id="CHEBI:59789"/>
    </ligand>
</feature>
<dbReference type="PANTHER" id="PTHR22807">
    <property type="entry name" value="NOP2 YEAST -RELATED NOL1/NOP2/FMU SUN DOMAIN-CONTAINING"/>
    <property type="match status" value="1"/>
</dbReference>
<dbReference type="InterPro" id="IPR018314">
    <property type="entry name" value="RsmB/NOL1/NOP2-like_CS"/>
</dbReference>
<organism evidence="16">
    <name type="scientific">Prosthecochloris aestuarii</name>
    <dbReference type="NCBI Taxonomy" id="1102"/>
    <lineage>
        <taxon>Bacteria</taxon>
        <taxon>Pseudomonadati</taxon>
        <taxon>Chlorobiota</taxon>
        <taxon>Chlorobiia</taxon>
        <taxon>Chlorobiales</taxon>
        <taxon>Chlorobiaceae</taxon>
        <taxon>Prosthecochloris</taxon>
    </lineage>
</organism>
<comment type="similarity">
    <text evidence="3 14">Belongs to the class I-like SAM-binding methyltransferase superfamily. RsmB/NOP family.</text>
</comment>
<dbReference type="InterPro" id="IPR029063">
    <property type="entry name" value="SAM-dependent_MTases_sf"/>
</dbReference>
<keyword evidence="9 14" id="KW-0949">S-adenosyl-L-methionine</keyword>
<keyword evidence="10 14" id="KW-0694">RNA-binding</keyword>
<evidence type="ECO:0000256" key="1">
    <source>
        <dbReference type="ARBA" id="ARBA00002724"/>
    </source>
</evidence>
<dbReference type="InterPro" id="IPR023267">
    <property type="entry name" value="RCMT"/>
</dbReference>
<dbReference type="PANTHER" id="PTHR22807:SF61">
    <property type="entry name" value="NOL1_NOP2_SUN FAMILY PROTEIN _ ANTITERMINATION NUSB DOMAIN-CONTAINING PROTEIN"/>
    <property type="match status" value="1"/>
</dbReference>
<evidence type="ECO:0000256" key="7">
    <source>
        <dbReference type="ARBA" id="ARBA00022603"/>
    </source>
</evidence>
<evidence type="ECO:0000256" key="4">
    <source>
        <dbReference type="ARBA" id="ARBA00012140"/>
    </source>
</evidence>
<evidence type="ECO:0000256" key="3">
    <source>
        <dbReference type="ARBA" id="ARBA00007494"/>
    </source>
</evidence>
<dbReference type="Pfam" id="PF01029">
    <property type="entry name" value="NusB"/>
    <property type="match status" value="1"/>
</dbReference>
<evidence type="ECO:0000259" key="15">
    <source>
        <dbReference type="PROSITE" id="PS51686"/>
    </source>
</evidence>
<feature type="binding site" evidence="14">
    <location>
        <position position="281"/>
    </location>
    <ligand>
        <name>S-adenosyl-L-methionine</name>
        <dbReference type="ChEBI" id="CHEBI:59789"/>
    </ligand>
</feature>
<evidence type="ECO:0000256" key="13">
    <source>
        <dbReference type="ARBA" id="ARBA00047283"/>
    </source>
</evidence>
<dbReference type="InterPro" id="IPR049560">
    <property type="entry name" value="MeTrfase_RsmB-F_NOP2_cat"/>
</dbReference>
<protein>
    <recommendedName>
        <fullName evidence="4">16S rRNA (cytosine(967)-C(5))-methyltransferase</fullName>
        <ecNumber evidence="4">2.1.1.176</ecNumber>
    </recommendedName>
    <alternativeName>
        <fullName evidence="11">16S rRNA m5C967 methyltransferase</fullName>
    </alternativeName>
    <alternativeName>
        <fullName evidence="12">rRNA (cytosine-C(5)-)-methyltransferase RsmB</fullName>
    </alternativeName>
</protein>
<feature type="binding site" evidence="14">
    <location>
        <position position="308"/>
    </location>
    <ligand>
        <name>S-adenosyl-L-methionine</name>
        <dbReference type="ChEBI" id="CHEBI:59789"/>
    </ligand>
</feature>
<evidence type="ECO:0000256" key="5">
    <source>
        <dbReference type="ARBA" id="ARBA00022490"/>
    </source>
</evidence>
<dbReference type="Gene3D" id="3.40.50.150">
    <property type="entry name" value="Vaccinia Virus protein VP39"/>
    <property type="match status" value="1"/>
</dbReference>
<dbReference type="GO" id="GO:0008649">
    <property type="term" value="F:rRNA methyltransferase activity"/>
    <property type="evidence" value="ECO:0007669"/>
    <property type="project" value="InterPro"/>
</dbReference>
<dbReference type="SUPFAM" id="SSF53335">
    <property type="entry name" value="S-adenosyl-L-methionine-dependent methyltransferases"/>
    <property type="match status" value="1"/>
</dbReference>
<dbReference type="Gene3D" id="3.30.70.1170">
    <property type="entry name" value="Sun protein, domain 3"/>
    <property type="match status" value="1"/>
</dbReference>
<dbReference type="InterPro" id="IPR035926">
    <property type="entry name" value="NusB-like_sf"/>
</dbReference>
<evidence type="ECO:0000256" key="8">
    <source>
        <dbReference type="ARBA" id="ARBA00022679"/>
    </source>
</evidence>
<comment type="caution">
    <text evidence="16">The sequence shown here is derived from an EMBL/GenBank/DDBJ whole genome shotgun (WGS) entry which is preliminary data.</text>
</comment>
<keyword evidence="7 14" id="KW-0489">Methyltransferase</keyword>
<keyword evidence="5" id="KW-0963">Cytoplasm</keyword>
<dbReference type="GO" id="GO:0003723">
    <property type="term" value="F:RNA binding"/>
    <property type="evidence" value="ECO:0007669"/>
    <property type="project" value="UniProtKB-UniRule"/>
</dbReference>
<dbReference type="PROSITE" id="PS51686">
    <property type="entry name" value="SAM_MT_RSMB_NOP"/>
    <property type="match status" value="1"/>
</dbReference>
<dbReference type="Pfam" id="PF22458">
    <property type="entry name" value="RsmF-B_ferredox"/>
    <property type="match status" value="1"/>
</dbReference>
<dbReference type="EMBL" id="DSBW01000139">
    <property type="protein sequence ID" value="HED31250.1"/>
    <property type="molecule type" value="Genomic_DNA"/>
</dbReference>
<evidence type="ECO:0000256" key="2">
    <source>
        <dbReference type="ARBA" id="ARBA00004496"/>
    </source>
</evidence>
<dbReference type="PROSITE" id="PS01153">
    <property type="entry name" value="NOL1_NOP2_SUN"/>
    <property type="match status" value="1"/>
</dbReference>
<dbReference type="GO" id="GO:0006355">
    <property type="term" value="P:regulation of DNA-templated transcription"/>
    <property type="evidence" value="ECO:0007669"/>
    <property type="project" value="InterPro"/>
</dbReference>
<evidence type="ECO:0000256" key="9">
    <source>
        <dbReference type="ARBA" id="ARBA00022691"/>
    </source>
</evidence>
<keyword evidence="8 14" id="KW-0808">Transferase</keyword>
<dbReference type="EC" id="2.1.1.176" evidence="4"/>
<accession>A0A831STX7</accession>
<proteinExistence type="inferred from homology"/>
<dbReference type="Pfam" id="PF01189">
    <property type="entry name" value="Methyltr_RsmB-F"/>
    <property type="match status" value="1"/>
</dbReference>
<evidence type="ECO:0000256" key="12">
    <source>
        <dbReference type="ARBA" id="ARBA00031088"/>
    </source>
</evidence>
<dbReference type="AlphaFoldDB" id="A0A831STX7"/>
<gene>
    <name evidence="16" type="primary">rsmB</name>
    <name evidence="16" type="ORF">ENN50_06140</name>
</gene>
<evidence type="ECO:0000256" key="14">
    <source>
        <dbReference type="PROSITE-ProRule" id="PRU01023"/>
    </source>
</evidence>
<dbReference type="InterPro" id="IPR001678">
    <property type="entry name" value="MeTrfase_RsmB-F_NOP2_dom"/>
</dbReference>
<dbReference type="Proteomes" id="UP000886335">
    <property type="component" value="Unassembled WGS sequence"/>
</dbReference>
<dbReference type="SUPFAM" id="SSF48013">
    <property type="entry name" value="NusB-like"/>
    <property type="match status" value="1"/>
</dbReference>
<feature type="active site" description="Nucleophile" evidence="14">
    <location>
        <position position="377"/>
    </location>
</feature>
<feature type="binding site" evidence="14">
    <location>
        <begin position="257"/>
        <end position="263"/>
    </location>
    <ligand>
        <name>S-adenosyl-L-methionine</name>
        <dbReference type="ChEBI" id="CHEBI:59789"/>
    </ligand>
</feature>
<dbReference type="NCBIfam" id="TIGR00563">
    <property type="entry name" value="rsmB"/>
    <property type="match status" value="1"/>
</dbReference>
<dbReference type="CDD" id="cd02440">
    <property type="entry name" value="AdoMet_MTases"/>
    <property type="match status" value="1"/>
</dbReference>
<dbReference type="PRINTS" id="PR02008">
    <property type="entry name" value="RCMTFAMILY"/>
</dbReference>
<sequence>MKARELALLALNDIEKKGLKSDHVLHGSFLEHRPDRQERALATELVNGVLRYRLRLDTLLGLYYHHNFAKAAPVLRNALRTAVYQLEFLDRIPAWAAINESVSLVRKYKGPHLAKVANGVLRSYSSCPDRLEQELRNMSPMEQLAITSSHPQWLVERWIERYGEEQVRRITDYDNTTPLSGLRINRLKTGRADLVDAMKKASGKVIPTRLEDFIFTENFSSSEPFIRNGMVTVQNPAQGLSCLLLEPCPGEDILDMCAAPGGKTTYIAELMENRGSITAIDLYPNKCRKIMQRSDALGIDIIDTVTADATTFSTNRLFDRILIDAPCSGSGVLARKAELRWNISTEKIHELTLLQQKLLDNAATLLKPGGVLVYSTCSIEEEENMLRISDFLQKHSGFTLDSSSLVLPGDTAGFDGAFAARMTKDR</sequence>
<comment type="subcellular location">
    <subcellularLocation>
        <location evidence="2">Cytoplasm</location>
    </subcellularLocation>
</comment>
<evidence type="ECO:0000256" key="10">
    <source>
        <dbReference type="ARBA" id="ARBA00022884"/>
    </source>
</evidence>
<evidence type="ECO:0000256" key="6">
    <source>
        <dbReference type="ARBA" id="ARBA00022552"/>
    </source>
</evidence>
<reference evidence="16" key="1">
    <citation type="journal article" date="2020" name="mSystems">
        <title>Genome- and Community-Level Interaction Insights into Carbon Utilization and Element Cycling Functions of Hydrothermarchaeota in Hydrothermal Sediment.</title>
        <authorList>
            <person name="Zhou Z."/>
            <person name="Liu Y."/>
            <person name="Xu W."/>
            <person name="Pan J."/>
            <person name="Luo Z.H."/>
            <person name="Li M."/>
        </authorList>
    </citation>
    <scope>NUCLEOTIDE SEQUENCE [LARGE SCALE GENOMIC DNA]</scope>
    <source>
        <strain evidence="16">SpSt-1181</strain>
    </source>
</reference>
<dbReference type="InterPro" id="IPR054728">
    <property type="entry name" value="RsmB-like_ferredoxin"/>
</dbReference>
<dbReference type="Gene3D" id="1.10.940.10">
    <property type="entry name" value="NusB-like"/>
    <property type="match status" value="1"/>
</dbReference>
<dbReference type="InterPro" id="IPR004573">
    <property type="entry name" value="rRNA_ssu_MeTfrase_B"/>
</dbReference>
<dbReference type="InterPro" id="IPR006027">
    <property type="entry name" value="NusB_RsmB_TIM44"/>
</dbReference>
<comment type="function">
    <text evidence="1">Specifically methylates the cytosine at position 967 (m5C967) of 16S rRNA.</text>
</comment>
<evidence type="ECO:0000256" key="11">
    <source>
        <dbReference type="ARBA" id="ARBA00030399"/>
    </source>
</evidence>
<feature type="domain" description="SAM-dependent MTase RsmB/NOP-type" evidence="15">
    <location>
        <begin position="170"/>
        <end position="426"/>
    </location>
</feature>
<dbReference type="NCBIfam" id="NF011494">
    <property type="entry name" value="PRK14902.1"/>
    <property type="match status" value="1"/>
</dbReference>
<dbReference type="GO" id="GO:0005737">
    <property type="term" value="C:cytoplasm"/>
    <property type="evidence" value="ECO:0007669"/>
    <property type="project" value="UniProtKB-SubCell"/>
</dbReference>
<keyword evidence="6" id="KW-0698">rRNA processing</keyword>
<name>A0A831STX7_PROAE</name>
<evidence type="ECO:0000313" key="16">
    <source>
        <dbReference type="EMBL" id="HED31250.1"/>
    </source>
</evidence>